<protein>
    <submittedName>
        <fullName evidence="1">Uncharacterized protein</fullName>
    </submittedName>
</protein>
<gene>
    <name evidence="1" type="ORF">Nepgr_016955</name>
</gene>
<dbReference type="AlphaFoldDB" id="A0AAD3SQM3"/>
<keyword evidence="2" id="KW-1185">Reference proteome</keyword>
<dbReference type="PANTHER" id="PTHR35280:SF1">
    <property type="entry name" value="F17L21.9"/>
    <property type="match status" value="1"/>
</dbReference>
<comment type="caution">
    <text evidence="1">The sequence shown here is derived from an EMBL/GenBank/DDBJ whole genome shotgun (WGS) entry which is preliminary data.</text>
</comment>
<evidence type="ECO:0000313" key="1">
    <source>
        <dbReference type="EMBL" id="GMH15114.1"/>
    </source>
</evidence>
<evidence type="ECO:0000313" key="2">
    <source>
        <dbReference type="Proteomes" id="UP001279734"/>
    </source>
</evidence>
<sequence length="213" mass="23337">MEPMTGGNGQVEGMKIALQQLIESRKAKEISGENSAAVNDDDDHQLLVKLLSQLESVKVDGMVQQPESLAKLEELPSCAVSDVETKSKTADEIAGDTVETGAEKVAKELKEVKRQNKITHLLLSALIILTVSWQLSEVSLILKLKERLSNPFKSLGSMLTEMLKGPPANCKIQQEQNQNEAPLLSSLKFPELPKDLELPPLDLPGLIYKGENE</sequence>
<reference evidence="1" key="1">
    <citation type="submission" date="2023-05" db="EMBL/GenBank/DDBJ databases">
        <title>Nepenthes gracilis genome sequencing.</title>
        <authorList>
            <person name="Fukushima K."/>
        </authorList>
    </citation>
    <scope>NUCLEOTIDE SEQUENCE</scope>
    <source>
        <strain evidence="1">SING2019-196</strain>
    </source>
</reference>
<accession>A0AAD3SQM3</accession>
<organism evidence="1 2">
    <name type="scientific">Nepenthes gracilis</name>
    <name type="common">Slender pitcher plant</name>
    <dbReference type="NCBI Taxonomy" id="150966"/>
    <lineage>
        <taxon>Eukaryota</taxon>
        <taxon>Viridiplantae</taxon>
        <taxon>Streptophyta</taxon>
        <taxon>Embryophyta</taxon>
        <taxon>Tracheophyta</taxon>
        <taxon>Spermatophyta</taxon>
        <taxon>Magnoliopsida</taxon>
        <taxon>eudicotyledons</taxon>
        <taxon>Gunneridae</taxon>
        <taxon>Pentapetalae</taxon>
        <taxon>Caryophyllales</taxon>
        <taxon>Nepenthaceae</taxon>
        <taxon>Nepenthes</taxon>
    </lineage>
</organism>
<proteinExistence type="predicted"/>
<dbReference type="PANTHER" id="PTHR35280">
    <property type="entry name" value="F17L21.9"/>
    <property type="match status" value="1"/>
</dbReference>
<name>A0AAD3SQM3_NEPGR</name>
<dbReference type="EMBL" id="BSYO01000015">
    <property type="protein sequence ID" value="GMH15114.1"/>
    <property type="molecule type" value="Genomic_DNA"/>
</dbReference>
<dbReference type="Proteomes" id="UP001279734">
    <property type="component" value="Unassembled WGS sequence"/>
</dbReference>